<dbReference type="AlphaFoldDB" id="A0A8J4H1J5"/>
<feature type="binding site" evidence="8">
    <location>
        <position position="143"/>
    </location>
    <ligand>
        <name>Mg(2+)</name>
        <dbReference type="ChEBI" id="CHEBI:18420"/>
    </ligand>
</feature>
<evidence type="ECO:0000256" key="4">
    <source>
        <dbReference type="ARBA" id="ARBA00022741"/>
    </source>
</evidence>
<keyword evidence="2 8" id="KW-0808">Transferase</keyword>
<dbReference type="Proteomes" id="UP000677918">
    <property type="component" value="Unassembled WGS sequence"/>
</dbReference>
<feature type="binding site" evidence="8">
    <location>
        <position position="55"/>
    </location>
    <ligand>
        <name>GTP</name>
        <dbReference type="ChEBI" id="CHEBI:37565"/>
    </ligand>
</feature>
<accession>A0A8J4H1J5</accession>
<feature type="region of interest" description="Disordered" evidence="9">
    <location>
        <begin position="236"/>
        <end position="262"/>
    </location>
</feature>
<evidence type="ECO:0000256" key="1">
    <source>
        <dbReference type="ARBA" id="ARBA00022490"/>
    </source>
</evidence>
<evidence type="ECO:0000256" key="6">
    <source>
        <dbReference type="ARBA" id="ARBA00023134"/>
    </source>
</evidence>
<dbReference type="InterPro" id="IPR029044">
    <property type="entry name" value="Nucleotide-diphossugar_trans"/>
</dbReference>
<dbReference type="GO" id="GO:0005737">
    <property type="term" value="C:cytoplasm"/>
    <property type="evidence" value="ECO:0007669"/>
    <property type="project" value="UniProtKB-SubCell"/>
</dbReference>
<dbReference type="Pfam" id="PF12804">
    <property type="entry name" value="NTP_transf_3"/>
    <property type="match status" value="1"/>
</dbReference>
<keyword evidence="3 8" id="KW-0479">Metal-binding</keyword>
<comment type="catalytic activity">
    <reaction evidence="8">
        <text>Mo-molybdopterin + GTP + H(+) = Mo-molybdopterin guanine dinucleotide + diphosphate</text>
        <dbReference type="Rhea" id="RHEA:34243"/>
        <dbReference type="ChEBI" id="CHEBI:15378"/>
        <dbReference type="ChEBI" id="CHEBI:33019"/>
        <dbReference type="ChEBI" id="CHEBI:37565"/>
        <dbReference type="ChEBI" id="CHEBI:71302"/>
        <dbReference type="ChEBI" id="CHEBI:71310"/>
        <dbReference type="EC" id="2.7.7.77"/>
    </reaction>
</comment>
<dbReference type="InterPro" id="IPR013482">
    <property type="entry name" value="Molybde_CF_guanTrfase"/>
</dbReference>
<name>A0A8J4H1J5_9BACL</name>
<dbReference type="GO" id="GO:0046872">
    <property type="term" value="F:metal ion binding"/>
    <property type="evidence" value="ECO:0007669"/>
    <property type="project" value="UniProtKB-KW"/>
</dbReference>
<dbReference type="CDD" id="cd02503">
    <property type="entry name" value="MobA"/>
    <property type="match status" value="1"/>
</dbReference>
<dbReference type="GO" id="GO:0005525">
    <property type="term" value="F:GTP binding"/>
    <property type="evidence" value="ECO:0007669"/>
    <property type="project" value="UniProtKB-UniRule"/>
</dbReference>
<evidence type="ECO:0000256" key="8">
    <source>
        <dbReference type="HAMAP-Rule" id="MF_00316"/>
    </source>
</evidence>
<feature type="binding site" evidence="8">
    <location>
        <begin position="42"/>
        <end position="44"/>
    </location>
    <ligand>
        <name>GTP</name>
        <dbReference type="ChEBI" id="CHEBI:37565"/>
    </ligand>
</feature>
<dbReference type="PANTHER" id="PTHR19136">
    <property type="entry name" value="MOLYBDENUM COFACTOR GUANYLYLTRANSFERASE"/>
    <property type="match status" value="1"/>
</dbReference>
<keyword evidence="4 8" id="KW-0547">Nucleotide-binding</keyword>
<sequence>MSMRNADLTRGGASADRAMNPRRAAGWQGEAPKPAARCGLILAGGRNTRMGGKLKPALTFSGETVLERIVGAMAELCGHIYVAVAADTPVSQLQIEEIEQRIGVPLIVRTDRLADIGPLGGIVSALHEGRQEPAEAVWVSAGDMPFVSAAAAARMLADLRGETEAVVPDVEGRRQPLQAVYRTRALCEAAKVCIARGDRSMARLLAQLRVTYLNDAAWDAAGIAKRFVRNVNTPEEYERALEEERREAEGFASEEEQRKGAE</sequence>
<feature type="binding site" evidence="8">
    <location>
        <position position="143"/>
    </location>
    <ligand>
        <name>GTP</name>
        <dbReference type="ChEBI" id="CHEBI:37565"/>
    </ligand>
</feature>
<dbReference type="GO" id="GO:0061603">
    <property type="term" value="F:molybdenum cofactor guanylyltransferase activity"/>
    <property type="evidence" value="ECO:0007669"/>
    <property type="project" value="UniProtKB-EC"/>
</dbReference>
<protein>
    <recommendedName>
        <fullName evidence="8">Probable molybdenum cofactor guanylyltransferase</fullName>
        <shortName evidence="8">MoCo guanylyltransferase</shortName>
        <ecNumber evidence="8">2.7.7.77</ecNumber>
    </recommendedName>
    <alternativeName>
        <fullName evidence="8">GTP:molybdopterin guanylyltransferase</fullName>
    </alternativeName>
    <alternativeName>
        <fullName evidence="8">Mo-MPT guanylyltransferase</fullName>
    </alternativeName>
    <alternativeName>
        <fullName evidence="8">Molybdopterin guanylyltransferase</fullName>
    </alternativeName>
    <alternativeName>
        <fullName evidence="8">Molybdopterin-guanine dinucleotide synthase</fullName>
        <shortName evidence="8">MGD synthase</shortName>
    </alternativeName>
</protein>
<comment type="caution">
    <text evidence="8">Lacks conserved residue(s) required for the propagation of feature annotation.</text>
</comment>
<keyword evidence="7 8" id="KW-0501">Molybdenum cofactor biosynthesis</keyword>
<dbReference type="EC" id="2.7.7.77" evidence="8"/>
<evidence type="ECO:0000256" key="2">
    <source>
        <dbReference type="ARBA" id="ARBA00022679"/>
    </source>
</evidence>
<reference evidence="11" key="1">
    <citation type="submission" date="2021-04" db="EMBL/GenBank/DDBJ databases">
        <title>Draft genome sequence of Xylanibacillus composti strain K13.</title>
        <authorList>
            <person name="Uke A."/>
            <person name="Chhe C."/>
            <person name="Baramee S."/>
            <person name="Kosugi A."/>
        </authorList>
    </citation>
    <scope>NUCLEOTIDE SEQUENCE</scope>
    <source>
        <strain evidence="11">K13</strain>
    </source>
</reference>
<evidence type="ECO:0000256" key="3">
    <source>
        <dbReference type="ARBA" id="ARBA00022723"/>
    </source>
</evidence>
<gene>
    <name evidence="8" type="primary">mobA</name>
    <name evidence="11" type="ORF">XYCOK13_20660</name>
</gene>
<organism evidence="11 12">
    <name type="scientific">Xylanibacillus composti</name>
    <dbReference type="NCBI Taxonomy" id="1572762"/>
    <lineage>
        <taxon>Bacteria</taxon>
        <taxon>Bacillati</taxon>
        <taxon>Bacillota</taxon>
        <taxon>Bacilli</taxon>
        <taxon>Bacillales</taxon>
        <taxon>Paenibacillaceae</taxon>
        <taxon>Xylanibacillus</taxon>
    </lineage>
</organism>
<dbReference type="PANTHER" id="PTHR19136:SF81">
    <property type="entry name" value="MOLYBDENUM COFACTOR GUANYLYLTRANSFERASE"/>
    <property type="match status" value="1"/>
</dbReference>
<evidence type="ECO:0000256" key="9">
    <source>
        <dbReference type="SAM" id="MobiDB-lite"/>
    </source>
</evidence>
<comment type="function">
    <text evidence="8">Transfers a GMP moiety from GTP to Mo-molybdopterin (Mo-MPT) cofactor (Moco or molybdenum cofactor) to form Mo-molybdopterin guanine dinucleotide (Mo-MGD) cofactor.</text>
</comment>
<comment type="subcellular location">
    <subcellularLocation>
        <location evidence="8">Cytoplasm</location>
    </subcellularLocation>
</comment>
<dbReference type="GO" id="GO:0006777">
    <property type="term" value="P:Mo-molybdopterin cofactor biosynthetic process"/>
    <property type="evidence" value="ECO:0007669"/>
    <property type="project" value="UniProtKB-KW"/>
</dbReference>
<evidence type="ECO:0000256" key="5">
    <source>
        <dbReference type="ARBA" id="ARBA00022842"/>
    </source>
</evidence>
<comment type="domain">
    <text evidence="8">The N-terminal domain determines nucleotide recognition and specific binding, while the C-terminal domain determines the specific binding to the target protein.</text>
</comment>
<evidence type="ECO:0000313" key="11">
    <source>
        <dbReference type="EMBL" id="GIQ69242.1"/>
    </source>
</evidence>
<feature type="domain" description="MobA-like NTP transferase" evidence="10">
    <location>
        <begin position="39"/>
        <end position="208"/>
    </location>
</feature>
<keyword evidence="1 8" id="KW-0963">Cytoplasm</keyword>
<keyword evidence="5 8" id="KW-0460">Magnesium</keyword>
<dbReference type="HAMAP" id="MF_00316">
    <property type="entry name" value="MobA"/>
    <property type="match status" value="1"/>
</dbReference>
<comment type="cofactor">
    <cofactor evidence="8">
        <name>Mg(2+)</name>
        <dbReference type="ChEBI" id="CHEBI:18420"/>
    </cofactor>
</comment>
<comment type="similarity">
    <text evidence="8">Belongs to the MobA family.</text>
</comment>
<keyword evidence="6 8" id="KW-0342">GTP-binding</keyword>
<evidence type="ECO:0000313" key="12">
    <source>
        <dbReference type="Proteomes" id="UP000677918"/>
    </source>
</evidence>
<dbReference type="SUPFAM" id="SSF53448">
    <property type="entry name" value="Nucleotide-diphospho-sugar transferases"/>
    <property type="match status" value="1"/>
</dbReference>
<comment type="caution">
    <text evidence="11">The sequence shown here is derived from an EMBL/GenBank/DDBJ whole genome shotgun (WGS) entry which is preliminary data.</text>
</comment>
<keyword evidence="12" id="KW-1185">Reference proteome</keyword>
<dbReference type="InterPro" id="IPR025877">
    <property type="entry name" value="MobA-like_NTP_Trfase"/>
</dbReference>
<evidence type="ECO:0000259" key="10">
    <source>
        <dbReference type="Pfam" id="PF12804"/>
    </source>
</evidence>
<dbReference type="Gene3D" id="3.90.550.10">
    <property type="entry name" value="Spore Coat Polysaccharide Biosynthesis Protein SpsA, Chain A"/>
    <property type="match status" value="1"/>
</dbReference>
<feature type="region of interest" description="Disordered" evidence="9">
    <location>
        <begin position="1"/>
        <end position="30"/>
    </location>
</feature>
<dbReference type="EMBL" id="BOVK01000025">
    <property type="protein sequence ID" value="GIQ69242.1"/>
    <property type="molecule type" value="Genomic_DNA"/>
</dbReference>
<evidence type="ECO:0000256" key="7">
    <source>
        <dbReference type="ARBA" id="ARBA00023150"/>
    </source>
</evidence>
<proteinExistence type="inferred from homology"/>